<sequence length="353" mass="40665">MRLNYTLFGVLLLLWSGCDFSEPEPEPEPEIEPPTVVEKDPVDIKVFIETVTNDKTYDYIDLLGRGFDCKKSTIKGYINVKGKVIDVERLLAGDGYDYVKQEPIKLYPYSTVEIFLLYNGGGWVISENRDLNKYIDNIYLNSQVETKIGDDVLRLFTEDIGNIEENLQGNYFHKAECFHPTSRYTLPHVWPHYLCFFLSKEFLNDLEKSNGDEIVKKYGTHVLTDVLLGGYTSLSYVAQYSYMLSDVDFRKRVQAYTNYFNASRYPLDVNPIFEECSKVNIHFKANGGNPSHFVAEGDKIMGFDKWIKEINNQVGTLIGIGQSTTHIFLISDFVKDEKKKTEIEKAILRYCNQ</sequence>
<dbReference type="AlphaFoldDB" id="A0A120A4P9"/>
<keyword evidence="1" id="KW-0732">Signal</keyword>
<evidence type="ECO:0000256" key="1">
    <source>
        <dbReference type="SAM" id="SignalP"/>
    </source>
</evidence>
<dbReference type="Pfam" id="PF01823">
    <property type="entry name" value="MACPF"/>
    <property type="match status" value="1"/>
</dbReference>
<evidence type="ECO:0000313" key="3">
    <source>
        <dbReference type="EMBL" id="KAA5422232.1"/>
    </source>
</evidence>
<protein>
    <recommendedName>
        <fullName evidence="2">MACPF domain-containing protein</fullName>
    </recommendedName>
</protein>
<dbReference type="EMBL" id="VVYV01000005">
    <property type="protein sequence ID" value="KAA5422232.1"/>
    <property type="molecule type" value="Genomic_DNA"/>
</dbReference>
<evidence type="ECO:0000259" key="2">
    <source>
        <dbReference type="Pfam" id="PF01823"/>
    </source>
</evidence>
<dbReference type="RefSeq" id="WP_060407773.1">
    <property type="nucleotide sequence ID" value="NZ_CABMLT010000005.1"/>
</dbReference>
<evidence type="ECO:0000313" key="4">
    <source>
        <dbReference type="Proteomes" id="UP000448877"/>
    </source>
</evidence>
<accession>A0A120A4P9</accession>
<feature type="signal peptide" evidence="1">
    <location>
        <begin position="1"/>
        <end position="21"/>
    </location>
</feature>
<feature type="chain" id="PRO_5030020516" description="MACPF domain-containing protein" evidence="1">
    <location>
        <begin position="22"/>
        <end position="353"/>
    </location>
</feature>
<name>A0A120A4P9_9BACE</name>
<dbReference type="PROSITE" id="PS51257">
    <property type="entry name" value="PROKAR_LIPOPROTEIN"/>
    <property type="match status" value="1"/>
</dbReference>
<feature type="domain" description="MACPF" evidence="2">
    <location>
        <begin position="171"/>
        <end position="350"/>
    </location>
</feature>
<dbReference type="InterPro" id="IPR020864">
    <property type="entry name" value="MACPF"/>
</dbReference>
<gene>
    <name evidence="3" type="ORF">F2Y81_04780</name>
</gene>
<organism evidence="3 4">
    <name type="scientific">Bacteroides cellulosilyticus</name>
    <dbReference type="NCBI Taxonomy" id="246787"/>
    <lineage>
        <taxon>Bacteria</taxon>
        <taxon>Pseudomonadati</taxon>
        <taxon>Bacteroidota</taxon>
        <taxon>Bacteroidia</taxon>
        <taxon>Bacteroidales</taxon>
        <taxon>Bacteroidaceae</taxon>
        <taxon>Bacteroides</taxon>
    </lineage>
</organism>
<dbReference type="eggNOG" id="ENOG5032NM0">
    <property type="taxonomic scope" value="Bacteria"/>
</dbReference>
<reference evidence="3 4" key="1">
    <citation type="journal article" date="2019" name="Nat. Med.">
        <title>A library of human gut bacterial isolates paired with longitudinal multiomics data enables mechanistic microbiome research.</title>
        <authorList>
            <person name="Poyet M."/>
            <person name="Groussin M."/>
            <person name="Gibbons S.M."/>
            <person name="Avila-Pacheco J."/>
            <person name="Jiang X."/>
            <person name="Kearney S.M."/>
            <person name="Perrotta A.R."/>
            <person name="Berdy B."/>
            <person name="Zhao S."/>
            <person name="Lieberman T.D."/>
            <person name="Swanson P.K."/>
            <person name="Smith M."/>
            <person name="Roesemann S."/>
            <person name="Alexander J.E."/>
            <person name="Rich S.A."/>
            <person name="Livny J."/>
            <person name="Vlamakis H."/>
            <person name="Clish C."/>
            <person name="Bullock K."/>
            <person name="Deik A."/>
            <person name="Scott J."/>
            <person name="Pierce K.A."/>
            <person name="Xavier R.J."/>
            <person name="Alm E.J."/>
        </authorList>
    </citation>
    <scope>NUCLEOTIDE SEQUENCE [LARGE SCALE GENOMIC DNA]</scope>
    <source>
        <strain evidence="3 4">BIOML-A6</strain>
    </source>
</reference>
<proteinExistence type="predicted"/>
<dbReference type="STRING" id="246787.BcellWH2_03100"/>
<comment type="caution">
    <text evidence="3">The sequence shown here is derived from an EMBL/GenBank/DDBJ whole genome shotgun (WGS) entry which is preliminary data.</text>
</comment>
<dbReference type="Proteomes" id="UP000448877">
    <property type="component" value="Unassembled WGS sequence"/>
</dbReference>